<dbReference type="EMBL" id="DRXW01000059">
    <property type="protein sequence ID" value="HHR33492.1"/>
    <property type="molecule type" value="Genomic_DNA"/>
</dbReference>
<dbReference type="SUPFAM" id="SSF117396">
    <property type="entry name" value="TM1631-like"/>
    <property type="match status" value="1"/>
</dbReference>
<comment type="caution">
    <text evidence="1">The sequence shown here is derived from an EMBL/GenBank/DDBJ whole genome shotgun (WGS) entry which is preliminary data.</text>
</comment>
<accession>A0A7C5Y8I7</accession>
<dbReference type="AlphaFoldDB" id="A0A7C5Y8I7"/>
<reference evidence="1" key="1">
    <citation type="journal article" date="2020" name="mSystems">
        <title>Genome- and Community-Level Interaction Insights into Carbon Utilization and Element Cycling Functions of Hydrothermarchaeota in Hydrothermal Sediment.</title>
        <authorList>
            <person name="Zhou Z."/>
            <person name="Liu Y."/>
            <person name="Xu W."/>
            <person name="Pan J."/>
            <person name="Luo Z.H."/>
            <person name="Li M."/>
        </authorList>
    </citation>
    <scope>NUCLEOTIDE SEQUENCE [LARGE SCALE GENOMIC DNA]</scope>
    <source>
        <strain evidence="1">SpSt-1088</strain>
    </source>
</reference>
<protein>
    <submittedName>
        <fullName evidence="1">DUF72 domain-containing protein</fullName>
    </submittedName>
</protein>
<evidence type="ECO:0000313" key="1">
    <source>
        <dbReference type="EMBL" id="HHR33492.1"/>
    </source>
</evidence>
<name>A0A7C5Y8I7_9BACT</name>
<dbReference type="Pfam" id="PF01904">
    <property type="entry name" value="DUF72"/>
    <property type="match status" value="1"/>
</dbReference>
<sequence>MFTYYWQYYGFNCVELNFTFYQMPSRKTILNLLRRAPAGFKFAIKLHGSITHEKEINNVQDFLKACNIVSEEGKMIGYLAQFPYGFKYTDDNLGYINKLIEHFKTENLFLEFRHISWVDKLELFESCDNIYIAIPDLPRIGGLFPLIKSKKGTIYLRLHGRNPNWFTADEKTRYDYNYSEEELKDLINTVFPETFQKAYVFFNNCYRGQALKNALTFRNLVGGEKIGIFG</sequence>
<gene>
    <name evidence="1" type="ORF">ENM46_00920</name>
</gene>
<dbReference type="InterPro" id="IPR036520">
    <property type="entry name" value="UPF0759_sf"/>
</dbReference>
<dbReference type="PANTHER" id="PTHR30348:SF13">
    <property type="entry name" value="UPF0759 PROTEIN YUNF"/>
    <property type="match status" value="1"/>
</dbReference>
<organism evidence="1">
    <name type="scientific">Fervidobacterium nodosum</name>
    <dbReference type="NCBI Taxonomy" id="2424"/>
    <lineage>
        <taxon>Bacteria</taxon>
        <taxon>Thermotogati</taxon>
        <taxon>Thermotogota</taxon>
        <taxon>Thermotogae</taxon>
        <taxon>Thermotogales</taxon>
        <taxon>Fervidobacteriaceae</taxon>
        <taxon>Fervidobacterium</taxon>
    </lineage>
</organism>
<dbReference type="Gene3D" id="3.20.20.410">
    <property type="entry name" value="Protein of unknown function UPF0759"/>
    <property type="match status" value="1"/>
</dbReference>
<dbReference type="InterPro" id="IPR002763">
    <property type="entry name" value="DUF72"/>
</dbReference>
<proteinExistence type="predicted"/>
<dbReference type="PANTHER" id="PTHR30348">
    <property type="entry name" value="UNCHARACTERIZED PROTEIN YECE"/>
    <property type="match status" value="1"/>
</dbReference>